<protein>
    <submittedName>
        <fullName evidence="1">Uncharacterized protein</fullName>
    </submittedName>
</protein>
<dbReference type="Proteomes" id="UP000267128">
    <property type="component" value="Unassembled WGS sequence"/>
</dbReference>
<gene>
    <name evidence="1" type="ORF">EFK50_19025</name>
</gene>
<keyword evidence="2" id="KW-1185">Reference proteome</keyword>
<evidence type="ECO:0000313" key="2">
    <source>
        <dbReference type="Proteomes" id="UP000267128"/>
    </source>
</evidence>
<comment type="caution">
    <text evidence="1">The sequence shown here is derived from an EMBL/GenBank/DDBJ whole genome shotgun (WGS) entry which is preliminary data.</text>
</comment>
<name>A0A3N0CAT4_9ACTN</name>
<proteinExistence type="predicted"/>
<reference evidence="1 2" key="1">
    <citation type="submission" date="2018-11" db="EMBL/GenBank/DDBJ databases">
        <authorList>
            <person name="Li F."/>
        </authorList>
    </citation>
    <scope>NUCLEOTIDE SEQUENCE [LARGE SCALE GENOMIC DNA]</scope>
    <source>
        <strain evidence="1 2">Gsoil 097</strain>
    </source>
</reference>
<organism evidence="1 2">
    <name type="scientific">Nocardioides marmoriginsengisoli</name>
    <dbReference type="NCBI Taxonomy" id="661483"/>
    <lineage>
        <taxon>Bacteria</taxon>
        <taxon>Bacillati</taxon>
        <taxon>Actinomycetota</taxon>
        <taxon>Actinomycetes</taxon>
        <taxon>Propionibacteriales</taxon>
        <taxon>Nocardioidaceae</taxon>
        <taxon>Nocardioides</taxon>
    </lineage>
</organism>
<dbReference type="EMBL" id="RJSE01000009">
    <property type="protein sequence ID" value="RNL60429.1"/>
    <property type="molecule type" value="Genomic_DNA"/>
</dbReference>
<dbReference type="AlphaFoldDB" id="A0A3N0CAT4"/>
<accession>A0A3N0CAT4</accession>
<dbReference type="RefSeq" id="WP_148046236.1">
    <property type="nucleotide sequence ID" value="NZ_RJSE01000009.1"/>
</dbReference>
<evidence type="ECO:0000313" key="1">
    <source>
        <dbReference type="EMBL" id="RNL60429.1"/>
    </source>
</evidence>
<sequence length="416" mass="41505">MQLNPRSATTRAQAALCVLAVTVGLTVAPSLLVSADASSNRSSAVSAACTSAKNALTQAKRQQKAAKASVLKARKAVKKAKHTHRPAKVRKAKKALARSNARYNTWSNAVTKRQSRVGQACAAPTSAARANGIGKQLSLLGLGSGLDLGAIDASQLTSLLNQLLPGVTTNLDAGRLTALLSGFNAGNDLDATDALALLSGVFSPSQILALLEGTASPELLTDLAEHLVGQLSGLAGSFPIPGGFDPTGLFQTFAGMFGGLGPAQLGSLLQLVTGALGSGATTFDLGQLTSLLDSLIPGASDQFDAGQLTSMLGALNGGGLSAGTLSNLLGGQFSITQLQSVISGTAGQALLGTVIAQVMAQVATAGAGGLALPGVLDLTTLTNLVTTVTSLLTSLTGGGGVLPIVCGLIPLPLLCP</sequence>